<evidence type="ECO:0000259" key="3">
    <source>
        <dbReference type="Pfam" id="PF20167"/>
    </source>
</evidence>
<dbReference type="AlphaFoldDB" id="A0A9J5X0X9"/>
<protein>
    <recommendedName>
        <fullName evidence="3">Putative plant transposon protein domain-containing protein</fullName>
    </recommendedName>
</protein>
<dbReference type="Proteomes" id="UP000824120">
    <property type="component" value="Chromosome 10"/>
</dbReference>
<dbReference type="EMBL" id="JACXVP010000010">
    <property type="protein sequence ID" value="KAG5580800.1"/>
    <property type="molecule type" value="Genomic_DNA"/>
</dbReference>
<evidence type="ECO:0000313" key="5">
    <source>
        <dbReference type="Proteomes" id="UP000824120"/>
    </source>
</evidence>
<feature type="domain" description="Putative plant transposon protein" evidence="3">
    <location>
        <begin position="64"/>
        <end position="128"/>
    </location>
</feature>
<keyword evidence="2" id="KW-1133">Transmembrane helix</keyword>
<keyword evidence="2" id="KW-0812">Transmembrane</keyword>
<dbReference type="Pfam" id="PF20167">
    <property type="entry name" value="Transposase_32"/>
    <property type="match status" value="1"/>
</dbReference>
<reference evidence="4 5" key="1">
    <citation type="submission" date="2020-09" db="EMBL/GenBank/DDBJ databases">
        <title>De no assembly of potato wild relative species, Solanum commersonii.</title>
        <authorList>
            <person name="Cho K."/>
        </authorList>
    </citation>
    <scope>NUCLEOTIDE SEQUENCE [LARGE SCALE GENOMIC DNA]</scope>
    <source>
        <strain evidence="4">LZ3.2</strain>
        <tissue evidence="4">Leaf</tissue>
    </source>
</reference>
<evidence type="ECO:0000256" key="1">
    <source>
        <dbReference type="SAM" id="MobiDB-lite"/>
    </source>
</evidence>
<keyword evidence="2" id="KW-0472">Membrane</keyword>
<organism evidence="4 5">
    <name type="scientific">Solanum commersonii</name>
    <name type="common">Commerson's wild potato</name>
    <name type="synonym">Commerson's nightshade</name>
    <dbReference type="NCBI Taxonomy" id="4109"/>
    <lineage>
        <taxon>Eukaryota</taxon>
        <taxon>Viridiplantae</taxon>
        <taxon>Streptophyta</taxon>
        <taxon>Embryophyta</taxon>
        <taxon>Tracheophyta</taxon>
        <taxon>Spermatophyta</taxon>
        <taxon>Magnoliopsida</taxon>
        <taxon>eudicotyledons</taxon>
        <taxon>Gunneridae</taxon>
        <taxon>Pentapetalae</taxon>
        <taxon>asterids</taxon>
        <taxon>lamiids</taxon>
        <taxon>Solanales</taxon>
        <taxon>Solanaceae</taxon>
        <taxon>Solanoideae</taxon>
        <taxon>Solaneae</taxon>
        <taxon>Solanum</taxon>
    </lineage>
</organism>
<dbReference type="InterPro" id="IPR046796">
    <property type="entry name" value="Transposase_32_dom"/>
</dbReference>
<proteinExistence type="predicted"/>
<sequence length="208" mass="24061">MAPKVRNVASGVGSKRNRKGETSGSSSTGEPFQKFGKKVVERYGHKWFECQKRQNTLEMSTSMSVFLPAKHLIDMTRDRVVLVYMLMKGMPINVGAILRQNMMKFRKNMRWRFCYGEMITRLLRAEGIEKEELDVTVARHHALVGKIVDVTQTKALDTSYEPILSAQEWHACDDSVMLVCSEWRSYILGLGAARSWMRRWRPWQIATR</sequence>
<gene>
    <name evidence="4" type="ORF">H5410_051427</name>
</gene>
<feature type="transmembrane region" description="Helical" evidence="2">
    <location>
        <begin position="81"/>
        <end position="98"/>
    </location>
</feature>
<evidence type="ECO:0000313" key="4">
    <source>
        <dbReference type="EMBL" id="KAG5580800.1"/>
    </source>
</evidence>
<accession>A0A9J5X0X9</accession>
<keyword evidence="5" id="KW-1185">Reference proteome</keyword>
<feature type="region of interest" description="Disordered" evidence="1">
    <location>
        <begin position="1"/>
        <end position="32"/>
    </location>
</feature>
<evidence type="ECO:0000256" key="2">
    <source>
        <dbReference type="SAM" id="Phobius"/>
    </source>
</evidence>
<comment type="caution">
    <text evidence="4">The sequence shown here is derived from an EMBL/GenBank/DDBJ whole genome shotgun (WGS) entry which is preliminary data.</text>
</comment>
<name>A0A9J5X0X9_SOLCO</name>